<comment type="subcellular location">
    <subcellularLocation>
        <location evidence="1">Membrane</location>
        <topology evidence="1">Single-pass membrane protein</topology>
    </subcellularLocation>
</comment>
<dbReference type="Proteomes" id="UP001153148">
    <property type="component" value="Unassembled WGS sequence"/>
</dbReference>
<proteinExistence type="predicted"/>
<name>A0ABN7NPN0_TIMPD</name>
<keyword evidence="4" id="KW-0175">Coiled coil</keyword>
<comment type="caution">
    <text evidence="9">The sequence shown here is derived from an EMBL/GenBank/DDBJ whole genome shotgun (WGS) entry which is preliminary data.</text>
</comment>
<dbReference type="InterPro" id="IPR009688">
    <property type="entry name" value="FAM210A/B-like_dom"/>
</dbReference>
<feature type="transmembrane region" description="Helical" evidence="7">
    <location>
        <begin position="128"/>
        <end position="151"/>
    </location>
</feature>
<accession>A0ABN7NPN0</accession>
<keyword evidence="10" id="KW-1185">Reference proteome</keyword>
<dbReference type="PANTHER" id="PTHR21377:SF1">
    <property type="entry name" value="PROTEIN FAM210A"/>
    <property type="match status" value="1"/>
</dbReference>
<reference evidence="9" key="1">
    <citation type="submission" date="2021-03" db="EMBL/GenBank/DDBJ databases">
        <authorList>
            <person name="Tran Van P."/>
        </authorList>
    </citation>
    <scope>NUCLEOTIDE SEQUENCE</scope>
</reference>
<evidence type="ECO:0000259" key="8">
    <source>
        <dbReference type="Pfam" id="PF06916"/>
    </source>
</evidence>
<evidence type="ECO:0000256" key="3">
    <source>
        <dbReference type="ARBA" id="ARBA00022989"/>
    </source>
</evidence>
<sequence>MSLVTSDVPVLVSKSPLHYDLSLVTSDVPVLVFKSPLHYDLSLVPSDVSVIVSKSPLNYDLSLVTFNVPVLVAKSFLHYNLSQYSVPLLQVLSRRNSLHACNYCTGSNKTPTEKLSLLQRFKQMYRDYWYVLVPVHVITSIGWFGAFFYMLQSGVDVIAILENLNVSEKVINPLRDSKAGYLAISYALYKITTPLRYTVTLGGTTVSINYLKKWGYIKPIPARDKLKEMYQERKDNLLEKKDTLMKETTEELKYRREQLKEHTDNLMKTYRDKSKEMYQERKDNLLEKKDTLMKETTEELKYRREQLKEHTDNLMKTYRDKSKN</sequence>
<dbReference type="PANTHER" id="PTHR21377">
    <property type="entry name" value="PROTEIN FAM210B, MITOCHONDRIAL"/>
    <property type="match status" value="1"/>
</dbReference>
<keyword evidence="3 7" id="KW-1133">Transmembrane helix</keyword>
<feature type="region of interest" description="Disordered" evidence="6">
    <location>
        <begin position="303"/>
        <end position="324"/>
    </location>
</feature>
<dbReference type="EMBL" id="CAJPIN010006075">
    <property type="protein sequence ID" value="CAG2057804.1"/>
    <property type="molecule type" value="Genomic_DNA"/>
</dbReference>
<evidence type="ECO:0000256" key="6">
    <source>
        <dbReference type="SAM" id="MobiDB-lite"/>
    </source>
</evidence>
<evidence type="ECO:0000256" key="1">
    <source>
        <dbReference type="ARBA" id="ARBA00004167"/>
    </source>
</evidence>
<dbReference type="InterPro" id="IPR045866">
    <property type="entry name" value="FAM210A/B-like"/>
</dbReference>
<protein>
    <recommendedName>
        <fullName evidence="8">DUF1279 domain-containing protein</fullName>
    </recommendedName>
</protein>
<dbReference type="Pfam" id="PF06916">
    <property type="entry name" value="FAM210A-B_dom"/>
    <property type="match status" value="1"/>
</dbReference>
<keyword evidence="5 7" id="KW-0472">Membrane</keyword>
<evidence type="ECO:0000256" key="2">
    <source>
        <dbReference type="ARBA" id="ARBA00022692"/>
    </source>
</evidence>
<gene>
    <name evidence="9" type="ORF">TPAB3V08_LOCUS4781</name>
</gene>
<evidence type="ECO:0000256" key="5">
    <source>
        <dbReference type="ARBA" id="ARBA00023136"/>
    </source>
</evidence>
<evidence type="ECO:0000313" key="9">
    <source>
        <dbReference type="EMBL" id="CAG2057804.1"/>
    </source>
</evidence>
<organism evidence="9 10">
    <name type="scientific">Timema podura</name>
    <name type="common">Walking stick</name>
    <dbReference type="NCBI Taxonomy" id="61482"/>
    <lineage>
        <taxon>Eukaryota</taxon>
        <taxon>Metazoa</taxon>
        <taxon>Ecdysozoa</taxon>
        <taxon>Arthropoda</taxon>
        <taxon>Hexapoda</taxon>
        <taxon>Insecta</taxon>
        <taxon>Pterygota</taxon>
        <taxon>Neoptera</taxon>
        <taxon>Polyneoptera</taxon>
        <taxon>Phasmatodea</taxon>
        <taxon>Timematodea</taxon>
        <taxon>Timematoidea</taxon>
        <taxon>Timematidae</taxon>
        <taxon>Timema</taxon>
    </lineage>
</organism>
<evidence type="ECO:0000313" key="10">
    <source>
        <dbReference type="Proteomes" id="UP001153148"/>
    </source>
</evidence>
<evidence type="ECO:0000256" key="7">
    <source>
        <dbReference type="SAM" id="Phobius"/>
    </source>
</evidence>
<feature type="domain" description="DUF1279" evidence="8">
    <location>
        <begin position="119"/>
        <end position="205"/>
    </location>
</feature>
<keyword evidence="2 7" id="KW-0812">Transmembrane</keyword>
<evidence type="ECO:0000256" key="4">
    <source>
        <dbReference type="ARBA" id="ARBA00023054"/>
    </source>
</evidence>